<keyword evidence="15 17" id="KW-0961">Cell wall biogenesis/degradation</keyword>
<evidence type="ECO:0000256" key="17">
    <source>
        <dbReference type="HAMAP-Rule" id="MF_00037"/>
    </source>
</evidence>
<proteinExistence type="inferred from homology"/>
<dbReference type="NCBIfam" id="NF010478">
    <property type="entry name" value="PRK13903.1"/>
    <property type="match status" value="1"/>
</dbReference>
<evidence type="ECO:0000256" key="5">
    <source>
        <dbReference type="ARBA" id="ARBA00010485"/>
    </source>
</evidence>
<feature type="active site" evidence="17">
    <location>
        <position position="367"/>
    </location>
</feature>
<comment type="function">
    <text evidence="2 17">Cell wall formation.</text>
</comment>
<evidence type="ECO:0000256" key="6">
    <source>
        <dbReference type="ARBA" id="ARBA00022490"/>
    </source>
</evidence>
<dbReference type="InterPro" id="IPR016167">
    <property type="entry name" value="FAD-bd_PCMH_sub1"/>
</dbReference>
<keyword evidence="6 17" id="KW-0963">Cytoplasm</keyword>
<name>A0A3N3ZQH8_9MICC</name>
<dbReference type="GO" id="GO:0009252">
    <property type="term" value="P:peptidoglycan biosynthetic process"/>
    <property type="evidence" value="ECO:0007669"/>
    <property type="project" value="UniProtKB-UniRule"/>
</dbReference>
<keyword evidence="12 17" id="KW-0573">Peptidoglycan synthesis</keyword>
<dbReference type="GO" id="GO:0008360">
    <property type="term" value="P:regulation of cell shape"/>
    <property type="evidence" value="ECO:0007669"/>
    <property type="project" value="UniProtKB-KW"/>
</dbReference>
<comment type="pathway">
    <text evidence="4 17">Cell wall biogenesis; peptidoglycan biosynthesis.</text>
</comment>
<dbReference type="PANTHER" id="PTHR21071">
    <property type="entry name" value="UDP-N-ACETYLENOLPYRUVOYLGLUCOSAMINE REDUCTASE"/>
    <property type="match status" value="1"/>
</dbReference>
<dbReference type="GO" id="GO:0051301">
    <property type="term" value="P:cell division"/>
    <property type="evidence" value="ECO:0007669"/>
    <property type="project" value="UniProtKB-KW"/>
</dbReference>
<dbReference type="InterPro" id="IPR006094">
    <property type="entry name" value="Oxid_FAD_bind_N"/>
</dbReference>
<dbReference type="PANTHER" id="PTHR21071:SF4">
    <property type="entry name" value="UDP-N-ACETYLENOLPYRUVOYLGLUCOSAMINE REDUCTASE"/>
    <property type="match status" value="1"/>
</dbReference>
<dbReference type="EC" id="1.3.1.98" evidence="17"/>
<dbReference type="SUPFAM" id="SSF56194">
    <property type="entry name" value="Uridine diphospho-N-Acetylenolpyruvylglucosamine reductase, MurB, C-terminal domain"/>
    <property type="match status" value="1"/>
</dbReference>
<evidence type="ECO:0000313" key="20">
    <source>
        <dbReference type="Proteomes" id="UP000270616"/>
    </source>
</evidence>
<comment type="cofactor">
    <cofactor evidence="1 17">
        <name>FAD</name>
        <dbReference type="ChEBI" id="CHEBI:57692"/>
    </cofactor>
</comment>
<keyword evidence="14 17" id="KW-0131">Cell cycle</keyword>
<dbReference type="RefSeq" id="WP_123824866.1">
    <property type="nucleotide sequence ID" value="NZ_RKMF01000006.1"/>
</dbReference>
<gene>
    <name evidence="17" type="primary">murB</name>
    <name evidence="19" type="ORF">EDL96_05810</name>
</gene>
<dbReference type="UniPathway" id="UPA00219"/>
<evidence type="ECO:0000256" key="13">
    <source>
        <dbReference type="ARBA" id="ARBA00023002"/>
    </source>
</evidence>
<evidence type="ECO:0000256" key="1">
    <source>
        <dbReference type="ARBA" id="ARBA00001974"/>
    </source>
</evidence>
<dbReference type="InterPro" id="IPR036635">
    <property type="entry name" value="MurB_C_sf"/>
</dbReference>
<evidence type="ECO:0000256" key="9">
    <source>
        <dbReference type="ARBA" id="ARBA00022827"/>
    </source>
</evidence>
<dbReference type="InterPro" id="IPR016166">
    <property type="entry name" value="FAD-bd_PCMH"/>
</dbReference>
<dbReference type="SUPFAM" id="SSF56176">
    <property type="entry name" value="FAD-binding/transporter-associated domain-like"/>
    <property type="match status" value="1"/>
</dbReference>
<dbReference type="GO" id="GO:0008762">
    <property type="term" value="F:UDP-N-acetylmuramate dehydrogenase activity"/>
    <property type="evidence" value="ECO:0007669"/>
    <property type="project" value="UniProtKB-UniRule"/>
</dbReference>
<evidence type="ECO:0000256" key="7">
    <source>
        <dbReference type="ARBA" id="ARBA00022618"/>
    </source>
</evidence>
<dbReference type="Pfam" id="PF01565">
    <property type="entry name" value="FAD_binding_4"/>
    <property type="match status" value="1"/>
</dbReference>
<dbReference type="EMBL" id="RKMF01000006">
    <property type="protein sequence ID" value="ROZ63454.1"/>
    <property type="molecule type" value="Genomic_DNA"/>
</dbReference>
<accession>A0A3N3ZQH8</accession>
<evidence type="ECO:0000256" key="11">
    <source>
        <dbReference type="ARBA" id="ARBA00022960"/>
    </source>
</evidence>
<keyword evidence="7 17" id="KW-0132">Cell division</keyword>
<keyword evidence="20" id="KW-1185">Reference proteome</keyword>
<dbReference type="InterPro" id="IPR003170">
    <property type="entry name" value="MurB"/>
</dbReference>
<dbReference type="GO" id="GO:0005829">
    <property type="term" value="C:cytosol"/>
    <property type="evidence" value="ECO:0007669"/>
    <property type="project" value="TreeGrafter"/>
</dbReference>
<evidence type="ECO:0000256" key="12">
    <source>
        <dbReference type="ARBA" id="ARBA00022984"/>
    </source>
</evidence>
<dbReference type="InterPro" id="IPR011601">
    <property type="entry name" value="MurB_C"/>
</dbReference>
<dbReference type="Gene3D" id="3.90.78.10">
    <property type="entry name" value="UDP-N-acetylenolpyruvoylglucosamine reductase, C-terminal domain"/>
    <property type="match status" value="1"/>
</dbReference>
<evidence type="ECO:0000256" key="16">
    <source>
        <dbReference type="ARBA" id="ARBA00048914"/>
    </source>
</evidence>
<keyword evidence="13 17" id="KW-0560">Oxidoreductase</keyword>
<comment type="catalytic activity">
    <reaction evidence="16 17">
        <text>UDP-N-acetyl-alpha-D-muramate + NADP(+) = UDP-N-acetyl-3-O-(1-carboxyvinyl)-alpha-D-glucosamine + NADPH + H(+)</text>
        <dbReference type="Rhea" id="RHEA:12248"/>
        <dbReference type="ChEBI" id="CHEBI:15378"/>
        <dbReference type="ChEBI" id="CHEBI:57783"/>
        <dbReference type="ChEBI" id="CHEBI:58349"/>
        <dbReference type="ChEBI" id="CHEBI:68483"/>
        <dbReference type="ChEBI" id="CHEBI:70757"/>
        <dbReference type="EC" id="1.3.1.98"/>
    </reaction>
</comment>
<dbReference type="Gene3D" id="3.30.43.10">
    <property type="entry name" value="Uridine Diphospho-n-acetylenolpyruvylglucosamine Reductase, domain 2"/>
    <property type="match status" value="1"/>
</dbReference>
<evidence type="ECO:0000256" key="2">
    <source>
        <dbReference type="ARBA" id="ARBA00003921"/>
    </source>
</evidence>
<evidence type="ECO:0000256" key="8">
    <source>
        <dbReference type="ARBA" id="ARBA00022630"/>
    </source>
</evidence>
<comment type="subcellular location">
    <subcellularLocation>
        <location evidence="3 17">Cytoplasm</location>
    </subcellularLocation>
</comment>
<evidence type="ECO:0000256" key="14">
    <source>
        <dbReference type="ARBA" id="ARBA00023306"/>
    </source>
</evidence>
<organism evidence="19 20">
    <name type="scientific">Kocuria soli</name>
    <dbReference type="NCBI Taxonomy" id="2485125"/>
    <lineage>
        <taxon>Bacteria</taxon>
        <taxon>Bacillati</taxon>
        <taxon>Actinomycetota</taxon>
        <taxon>Actinomycetes</taxon>
        <taxon>Micrococcales</taxon>
        <taxon>Micrococcaceae</taxon>
        <taxon>Kocuria</taxon>
    </lineage>
</organism>
<evidence type="ECO:0000313" key="19">
    <source>
        <dbReference type="EMBL" id="ROZ63454.1"/>
    </source>
</evidence>
<dbReference type="HAMAP" id="MF_00037">
    <property type="entry name" value="MurB"/>
    <property type="match status" value="1"/>
</dbReference>
<dbReference type="GO" id="GO:0071555">
    <property type="term" value="P:cell wall organization"/>
    <property type="evidence" value="ECO:0007669"/>
    <property type="project" value="UniProtKB-KW"/>
</dbReference>
<evidence type="ECO:0000256" key="3">
    <source>
        <dbReference type="ARBA" id="ARBA00004496"/>
    </source>
</evidence>
<dbReference type="GO" id="GO:0071949">
    <property type="term" value="F:FAD binding"/>
    <property type="evidence" value="ECO:0007669"/>
    <property type="project" value="InterPro"/>
</dbReference>
<feature type="domain" description="FAD-binding PCMH-type" evidence="18">
    <location>
        <begin position="17"/>
        <end position="193"/>
    </location>
</feature>
<comment type="similarity">
    <text evidence="5 17">Belongs to the MurB family.</text>
</comment>
<dbReference type="Gene3D" id="3.30.465.10">
    <property type="match status" value="1"/>
</dbReference>
<keyword evidence="9 17" id="KW-0274">FAD</keyword>
<dbReference type="NCBIfam" id="TIGR00179">
    <property type="entry name" value="murB"/>
    <property type="match status" value="1"/>
</dbReference>
<sequence length="375" mass="39458">MTAVHHPSLADLTTTAVGGPVNTYVRAETEEEIVAAVRAADQTGERLLVVGGGSNLLAGDAGFDGTVVHIASQGIQVDHASDCAGTLLTVAAGHSWDDVVAWTVENERVGIESLSGIPGTTGATPVQNVGAYGQEVSQTIARVSVYDREAGRRTSFAFADLHFAYRDSYLKRTTVDGSPRFVVLAVHFQFTHGELSKPVRYAQLAQHLGIELNQRAPLADVRQAVLDLRAGKGMVLAPQDRDTYSTGSFFTNPIVSDDVIDSLVPANAPRFPVVDASGEPVQGSTKLSAAWLIDNAGFGKGFGLPGSRNERLGIDGADVAGGRASLSTKHTLALSNRGEARAEDMASLARVVRDGVHQVFGVELVPEPVLVGLSL</sequence>
<comment type="caution">
    <text evidence="19">The sequence shown here is derived from an EMBL/GenBank/DDBJ whole genome shotgun (WGS) entry which is preliminary data.</text>
</comment>
<keyword evidence="10 17" id="KW-0521">NADP</keyword>
<reference evidence="19 20" key="1">
    <citation type="submission" date="2018-10" db="EMBL/GenBank/DDBJ databases">
        <title>Kocuria sp. M5W7-7, whole genome shotgun sequence.</title>
        <authorList>
            <person name="Tuo L."/>
        </authorList>
    </citation>
    <scope>NUCLEOTIDE SEQUENCE [LARGE SCALE GENOMIC DNA]</scope>
    <source>
        <strain evidence="19 20">M5W7-7</strain>
    </source>
</reference>
<dbReference type="PROSITE" id="PS51387">
    <property type="entry name" value="FAD_PCMH"/>
    <property type="match status" value="1"/>
</dbReference>
<dbReference type="Pfam" id="PF02873">
    <property type="entry name" value="MurB_C"/>
    <property type="match status" value="1"/>
</dbReference>
<dbReference type="Proteomes" id="UP000270616">
    <property type="component" value="Unassembled WGS sequence"/>
</dbReference>
<feature type="active site" evidence="17">
    <location>
        <position position="166"/>
    </location>
</feature>
<dbReference type="AlphaFoldDB" id="A0A3N3ZQH8"/>
<protein>
    <recommendedName>
        <fullName evidence="17">UDP-N-acetylenolpyruvoylglucosamine reductase</fullName>
        <ecNumber evidence="17">1.3.1.98</ecNumber>
    </recommendedName>
    <alternativeName>
        <fullName evidence="17">UDP-N-acetylmuramate dehydrogenase</fullName>
    </alternativeName>
</protein>
<dbReference type="InterPro" id="IPR036318">
    <property type="entry name" value="FAD-bd_PCMH-like_sf"/>
</dbReference>
<dbReference type="OrthoDB" id="9804753at2"/>
<evidence type="ECO:0000259" key="18">
    <source>
        <dbReference type="PROSITE" id="PS51387"/>
    </source>
</evidence>
<evidence type="ECO:0000256" key="4">
    <source>
        <dbReference type="ARBA" id="ARBA00004752"/>
    </source>
</evidence>
<evidence type="ECO:0000256" key="10">
    <source>
        <dbReference type="ARBA" id="ARBA00022857"/>
    </source>
</evidence>
<keyword evidence="11 17" id="KW-0133">Cell shape</keyword>
<dbReference type="InterPro" id="IPR016169">
    <property type="entry name" value="FAD-bd_PCMH_sub2"/>
</dbReference>
<feature type="active site" description="Proton donor" evidence="17">
    <location>
        <position position="248"/>
    </location>
</feature>
<keyword evidence="8 17" id="KW-0285">Flavoprotein</keyword>
<evidence type="ECO:0000256" key="15">
    <source>
        <dbReference type="ARBA" id="ARBA00023316"/>
    </source>
</evidence>